<dbReference type="PANTHER" id="PTHR21032">
    <property type="entry name" value="G PATCH DOMAIN-CONTAINING PROTEIN 11"/>
    <property type="match status" value="1"/>
</dbReference>
<feature type="domain" description="DUF4187" evidence="2">
    <location>
        <begin position="332"/>
        <end position="386"/>
    </location>
</feature>
<dbReference type="PANTHER" id="PTHR21032:SF0">
    <property type="entry name" value="G PATCH DOMAIN-CONTAINING PROTEIN 11"/>
    <property type="match status" value="1"/>
</dbReference>
<evidence type="ECO:0000259" key="2">
    <source>
        <dbReference type="SMART" id="SM01173"/>
    </source>
</evidence>
<dbReference type="InterPro" id="IPR039249">
    <property type="entry name" value="GPATCH11"/>
</dbReference>
<dbReference type="Proteomes" id="UP000738325">
    <property type="component" value="Unassembled WGS sequence"/>
</dbReference>
<feature type="compositionally biased region" description="Basic and acidic residues" evidence="1">
    <location>
        <begin position="212"/>
        <end position="231"/>
    </location>
</feature>
<accession>A0A9P6RTR2</accession>
<protein>
    <recommendedName>
        <fullName evidence="2">DUF4187 domain-containing protein</fullName>
    </recommendedName>
</protein>
<organism evidence="3 4">
    <name type="scientific">Dissophora globulifera</name>
    <dbReference type="NCBI Taxonomy" id="979702"/>
    <lineage>
        <taxon>Eukaryota</taxon>
        <taxon>Fungi</taxon>
        <taxon>Fungi incertae sedis</taxon>
        <taxon>Mucoromycota</taxon>
        <taxon>Mortierellomycotina</taxon>
        <taxon>Mortierellomycetes</taxon>
        <taxon>Mortierellales</taxon>
        <taxon>Mortierellaceae</taxon>
        <taxon>Dissophora</taxon>
    </lineage>
</organism>
<evidence type="ECO:0000256" key="1">
    <source>
        <dbReference type="SAM" id="MobiDB-lite"/>
    </source>
</evidence>
<sequence>MSNVQGGDEDEEEDYMSEAFLSNLVQESESDKSKKASLSYSERRRHKHLEHLANLPKPLHVREKEAREKGLEKEIGEENKGMAMLLKMGFKKGGTLGATKGSTDTNSSSISDTNNSIFSATAMTMTPHRFDALTAPLAIQIKQGRGGLGMDSLRKRQAEEEMQKHHDEGSRVFDVGYRGQKRDQFELEKRKRQLSAARAICMRMDAACADASEAHVNKDTKRDGETEHISKDSAGQKNSWDDKLEGSRSNSFWWIADSMPDDILGTKLMGPGASATTLESGPEPGQRAFDRSDDEDGDLVERREKRIKLDPVLSFEDHESDVVEDEESPAMWGERPDFAQLEIPEKLDRVVYYLRDKYAYCFWCSAKYDGPDDLNENCPGESEDDH</sequence>
<dbReference type="GO" id="GO:0000776">
    <property type="term" value="C:kinetochore"/>
    <property type="evidence" value="ECO:0007669"/>
    <property type="project" value="TreeGrafter"/>
</dbReference>
<feature type="compositionally biased region" description="Acidic residues" evidence="1">
    <location>
        <begin position="7"/>
        <end position="16"/>
    </location>
</feature>
<comment type="caution">
    <text evidence="3">The sequence shown here is derived from an EMBL/GenBank/DDBJ whole genome shotgun (WGS) entry which is preliminary data.</text>
</comment>
<keyword evidence="4" id="KW-1185">Reference proteome</keyword>
<evidence type="ECO:0000313" key="3">
    <source>
        <dbReference type="EMBL" id="KAG0329149.1"/>
    </source>
</evidence>
<feature type="region of interest" description="Disordered" evidence="1">
    <location>
        <begin position="1"/>
        <end position="47"/>
    </location>
</feature>
<dbReference type="OrthoDB" id="786951at2759"/>
<dbReference type="GO" id="GO:0003676">
    <property type="term" value="F:nucleic acid binding"/>
    <property type="evidence" value="ECO:0007669"/>
    <property type="project" value="InterPro"/>
</dbReference>
<name>A0A9P6RTR2_9FUNG</name>
<gene>
    <name evidence="3" type="ORF">BGZ99_003300</name>
</gene>
<feature type="region of interest" description="Disordered" evidence="1">
    <location>
        <begin position="211"/>
        <end position="244"/>
    </location>
</feature>
<feature type="region of interest" description="Disordered" evidence="1">
    <location>
        <begin position="267"/>
        <end position="297"/>
    </location>
</feature>
<evidence type="ECO:0000313" key="4">
    <source>
        <dbReference type="Proteomes" id="UP000738325"/>
    </source>
</evidence>
<dbReference type="InterPro" id="IPR025239">
    <property type="entry name" value="DUF4187"/>
</dbReference>
<dbReference type="Pfam" id="PF13821">
    <property type="entry name" value="DUF4187"/>
    <property type="match status" value="1"/>
</dbReference>
<dbReference type="SMART" id="SM01173">
    <property type="entry name" value="DUF4187"/>
    <property type="match status" value="1"/>
</dbReference>
<dbReference type="AlphaFoldDB" id="A0A9P6RTR2"/>
<proteinExistence type="predicted"/>
<dbReference type="Pfam" id="PF01585">
    <property type="entry name" value="G-patch"/>
    <property type="match status" value="1"/>
</dbReference>
<dbReference type="InterPro" id="IPR000467">
    <property type="entry name" value="G_patch_dom"/>
</dbReference>
<reference evidence="3" key="1">
    <citation type="journal article" date="2020" name="Fungal Divers.">
        <title>Resolving the Mortierellaceae phylogeny through synthesis of multi-gene phylogenetics and phylogenomics.</title>
        <authorList>
            <person name="Vandepol N."/>
            <person name="Liber J."/>
            <person name="Desiro A."/>
            <person name="Na H."/>
            <person name="Kennedy M."/>
            <person name="Barry K."/>
            <person name="Grigoriev I.V."/>
            <person name="Miller A.N."/>
            <person name="O'Donnell K."/>
            <person name="Stajich J.E."/>
            <person name="Bonito G."/>
        </authorList>
    </citation>
    <scope>NUCLEOTIDE SEQUENCE</scope>
    <source>
        <strain evidence="3">REB-010B</strain>
    </source>
</reference>
<dbReference type="EMBL" id="JAAAIP010000021">
    <property type="protein sequence ID" value="KAG0329149.1"/>
    <property type="molecule type" value="Genomic_DNA"/>
</dbReference>